<reference evidence="7" key="1">
    <citation type="submission" date="2016-08" db="EMBL/GenBank/DDBJ databases">
        <authorList>
            <person name="Seilhamer J.J."/>
        </authorList>
    </citation>
    <scope>NUCLEOTIDE SEQUENCE</scope>
    <source>
        <strain evidence="7">86</strain>
    </source>
</reference>
<dbReference type="AlphaFoldDB" id="A0A212LUR4"/>
<dbReference type="SUPFAM" id="SSF53383">
    <property type="entry name" value="PLP-dependent transferases"/>
    <property type="match status" value="1"/>
</dbReference>
<sequence length="390" mass="42892">MTTRFDTVIARQNSGSTKWDDAATLFGSKDVLPFWVADMDFAAPPAVTEALAARVEHGIFGYPSPHSYAYDAVTAWLENRHNWQANPDWMLSTPGVVTAITLAVQTFTNPSDKVIIQPPVYPPFFSCVESQGRTVLENPLVYEDGEYRMDFADLAAKAKEAKMLILCSPHNPVGRVWSQSELTQLINICLENNVLIVADEIHGDLTYSGHQYIPLASLQTGNEDKIITLTAPSKTFNTAGLYTSIAIIPDSKLRRQFSQVLQQLGISKSNVFGITALEAAYRHGGPWLDELLVYLEGNAEYLTEFITGNIPAIKVSKPQGTYLAWLDCRSLNLPQQELAKFFASNAKVGLNDGATFGRQGSGFMRLNFGCPRPVLAEGLNRIAQAVNQLG</sequence>
<evidence type="ECO:0000313" key="7">
    <source>
        <dbReference type="EMBL" id="SCM81207.1"/>
    </source>
</evidence>
<evidence type="ECO:0000256" key="3">
    <source>
        <dbReference type="ARBA" id="ARBA00022898"/>
    </source>
</evidence>
<proteinExistence type="inferred from homology"/>
<organism evidence="7">
    <name type="scientific">uncultured Sporomusa sp</name>
    <dbReference type="NCBI Taxonomy" id="307249"/>
    <lineage>
        <taxon>Bacteria</taxon>
        <taxon>Bacillati</taxon>
        <taxon>Bacillota</taxon>
        <taxon>Negativicutes</taxon>
        <taxon>Selenomonadales</taxon>
        <taxon>Sporomusaceae</taxon>
        <taxon>Sporomusa</taxon>
        <taxon>environmental samples</taxon>
    </lineage>
</organism>
<evidence type="ECO:0000256" key="2">
    <source>
        <dbReference type="ARBA" id="ARBA00012224"/>
    </source>
</evidence>
<keyword evidence="4 7" id="KW-0456">Lyase</keyword>
<dbReference type="InterPro" id="IPR027619">
    <property type="entry name" value="C-S_lyase_PatB-like"/>
</dbReference>
<dbReference type="Pfam" id="PF00155">
    <property type="entry name" value="Aminotran_1_2"/>
    <property type="match status" value="1"/>
</dbReference>
<dbReference type="RefSeq" id="WP_288184289.1">
    <property type="nucleotide sequence ID" value="NZ_LT608335.1"/>
</dbReference>
<dbReference type="NCBIfam" id="TIGR04350">
    <property type="entry name" value="C_S_lyase_PatB"/>
    <property type="match status" value="1"/>
</dbReference>
<dbReference type="InterPro" id="IPR004839">
    <property type="entry name" value="Aminotransferase_I/II_large"/>
</dbReference>
<dbReference type="Gene3D" id="3.40.640.10">
    <property type="entry name" value="Type I PLP-dependent aspartate aminotransferase-like (Major domain)"/>
    <property type="match status" value="1"/>
</dbReference>
<comment type="cofactor">
    <cofactor evidence="1">
        <name>pyridoxal 5'-phosphate</name>
        <dbReference type="ChEBI" id="CHEBI:597326"/>
    </cofactor>
</comment>
<feature type="domain" description="Aminotransferase class I/classII large" evidence="6">
    <location>
        <begin position="30"/>
        <end position="382"/>
    </location>
</feature>
<evidence type="ECO:0000259" key="6">
    <source>
        <dbReference type="Pfam" id="PF00155"/>
    </source>
</evidence>
<dbReference type="PANTHER" id="PTHR43525">
    <property type="entry name" value="PROTEIN MALY"/>
    <property type="match status" value="1"/>
</dbReference>
<dbReference type="GO" id="GO:0030170">
    <property type="term" value="F:pyridoxal phosphate binding"/>
    <property type="evidence" value="ECO:0007669"/>
    <property type="project" value="InterPro"/>
</dbReference>
<name>A0A212LUR4_9FIRM</name>
<dbReference type="EMBL" id="FMJE01000003">
    <property type="protein sequence ID" value="SCM81207.1"/>
    <property type="molecule type" value="Genomic_DNA"/>
</dbReference>
<keyword evidence="3" id="KW-0663">Pyridoxal phosphate</keyword>
<dbReference type="EC" id="4.4.1.13" evidence="2"/>
<gene>
    <name evidence="7" type="primary">patB</name>
    <name evidence="7" type="ORF">KL86SPO_31386</name>
</gene>
<evidence type="ECO:0000256" key="1">
    <source>
        <dbReference type="ARBA" id="ARBA00001933"/>
    </source>
</evidence>
<evidence type="ECO:0000256" key="4">
    <source>
        <dbReference type="ARBA" id="ARBA00023239"/>
    </source>
</evidence>
<dbReference type="Gene3D" id="3.90.1150.10">
    <property type="entry name" value="Aspartate Aminotransferase, domain 1"/>
    <property type="match status" value="1"/>
</dbReference>
<dbReference type="GO" id="GO:0047804">
    <property type="term" value="F:cysteine-S-conjugate beta-lyase activity"/>
    <property type="evidence" value="ECO:0007669"/>
    <property type="project" value="UniProtKB-EC"/>
</dbReference>
<accession>A0A212LUR4</accession>
<dbReference type="PANTHER" id="PTHR43525:SF1">
    <property type="entry name" value="PROTEIN MALY"/>
    <property type="match status" value="1"/>
</dbReference>
<dbReference type="InterPro" id="IPR015424">
    <property type="entry name" value="PyrdxlP-dep_Trfase"/>
</dbReference>
<dbReference type="CDD" id="cd00609">
    <property type="entry name" value="AAT_like"/>
    <property type="match status" value="1"/>
</dbReference>
<protein>
    <recommendedName>
        <fullName evidence="2">cysteine-S-conjugate beta-lyase</fullName>
        <ecNumber evidence="2">4.4.1.13</ecNumber>
    </recommendedName>
</protein>
<dbReference type="InterPro" id="IPR015421">
    <property type="entry name" value="PyrdxlP-dep_Trfase_major"/>
</dbReference>
<dbReference type="InterPro" id="IPR051798">
    <property type="entry name" value="Class-II_PLP-Dep_Aminotrans"/>
</dbReference>
<dbReference type="InterPro" id="IPR015422">
    <property type="entry name" value="PyrdxlP-dep_Trfase_small"/>
</dbReference>
<evidence type="ECO:0000256" key="5">
    <source>
        <dbReference type="ARBA" id="ARBA00037974"/>
    </source>
</evidence>
<comment type="similarity">
    <text evidence="5">Belongs to the class-II pyridoxal-phosphate-dependent aminotransferase family. MalY/PatB cystathionine beta-lyase subfamily.</text>
</comment>